<dbReference type="OrthoDB" id="284461at2759"/>
<evidence type="ECO:0000313" key="6">
    <source>
        <dbReference type="EMBL" id="EAR90787.1"/>
    </source>
</evidence>
<gene>
    <name evidence="6" type="ORF">TTHERM_00140950</name>
</gene>
<dbReference type="Gene3D" id="3.90.226.10">
    <property type="entry name" value="2-enoyl-CoA Hydratase, Chain A, domain 1"/>
    <property type="match status" value="1"/>
</dbReference>
<reference evidence="7" key="1">
    <citation type="journal article" date="2006" name="PLoS Biol.">
        <title>Macronuclear genome sequence of the ciliate Tetrahymena thermophila, a model eukaryote.</title>
        <authorList>
            <person name="Eisen J.A."/>
            <person name="Coyne R.S."/>
            <person name="Wu M."/>
            <person name="Wu D."/>
            <person name="Thiagarajan M."/>
            <person name="Wortman J.R."/>
            <person name="Badger J.H."/>
            <person name="Ren Q."/>
            <person name="Amedeo P."/>
            <person name="Jones K.M."/>
            <person name="Tallon L.J."/>
            <person name="Delcher A.L."/>
            <person name="Salzberg S.L."/>
            <person name="Silva J.C."/>
            <person name="Haas B.J."/>
            <person name="Majoros W.H."/>
            <person name="Farzad M."/>
            <person name="Carlton J.M."/>
            <person name="Smith R.K. Jr."/>
            <person name="Garg J."/>
            <person name="Pearlman R.E."/>
            <person name="Karrer K.M."/>
            <person name="Sun L."/>
            <person name="Manning G."/>
            <person name="Elde N.C."/>
            <person name="Turkewitz A.P."/>
            <person name="Asai D.J."/>
            <person name="Wilkes D.E."/>
            <person name="Wang Y."/>
            <person name="Cai H."/>
            <person name="Collins K."/>
            <person name="Stewart B.A."/>
            <person name="Lee S.R."/>
            <person name="Wilamowska K."/>
            <person name="Weinberg Z."/>
            <person name="Ruzzo W.L."/>
            <person name="Wloga D."/>
            <person name="Gaertig J."/>
            <person name="Frankel J."/>
            <person name="Tsao C.-C."/>
            <person name="Gorovsky M.A."/>
            <person name="Keeling P.J."/>
            <person name="Waller R.F."/>
            <person name="Patron N.J."/>
            <person name="Cherry J.M."/>
            <person name="Stover N.A."/>
            <person name="Krieger C.J."/>
            <person name="del Toro C."/>
            <person name="Ryder H.F."/>
            <person name="Williamson S.C."/>
            <person name="Barbeau R.A."/>
            <person name="Hamilton E.P."/>
            <person name="Orias E."/>
        </authorList>
    </citation>
    <scope>NUCLEOTIDE SEQUENCE [LARGE SCALE GENOMIC DNA]</scope>
    <source>
        <strain evidence="7">SB210</strain>
    </source>
</reference>
<keyword evidence="2" id="KW-0645">Protease</keyword>
<dbReference type="OMA" id="WFKPTIP"/>
<dbReference type="InterPro" id="IPR001907">
    <property type="entry name" value="ClpP"/>
</dbReference>
<keyword evidence="4" id="KW-0720">Serine protease</keyword>
<dbReference type="GO" id="GO:0004252">
    <property type="term" value="F:serine-type endopeptidase activity"/>
    <property type="evidence" value="ECO:0007669"/>
    <property type="project" value="InterPro"/>
</dbReference>
<dbReference type="GeneID" id="7823348"/>
<proteinExistence type="inferred from homology"/>
<dbReference type="PANTHER" id="PTHR42987">
    <property type="entry name" value="PEPTIDASE S49"/>
    <property type="match status" value="1"/>
</dbReference>
<dbReference type="InterPro" id="IPR047272">
    <property type="entry name" value="S49_SppA_C"/>
</dbReference>
<dbReference type="PRINTS" id="PR00127">
    <property type="entry name" value="CLPPROTEASEP"/>
</dbReference>
<comment type="similarity">
    <text evidence="1">Belongs to the peptidase S49 family.</text>
</comment>
<dbReference type="PANTHER" id="PTHR42987:SF4">
    <property type="entry name" value="PROTEASE SOHB-RELATED"/>
    <property type="match status" value="1"/>
</dbReference>
<name>I7M791_TETTS</name>
<dbReference type="Proteomes" id="UP000009168">
    <property type="component" value="Unassembled WGS sequence"/>
</dbReference>
<feature type="domain" description="Peptidase S49" evidence="5">
    <location>
        <begin position="74"/>
        <end position="222"/>
    </location>
</feature>
<dbReference type="InterPro" id="IPR029045">
    <property type="entry name" value="ClpP/crotonase-like_dom_sf"/>
</dbReference>
<dbReference type="SUPFAM" id="SSF52096">
    <property type="entry name" value="ClpP/crotonase"/>
    <property type="match status" value="1"/>
</dbReference>
<dbReference type="eggNOG" id="ENOG502R2QH">
    <property type="taxonomic scope" value="Eukaryota"/>
</dbReference>
<dbReference type="HOGENOM" id="CLU_046540_1_0_1"/>
<organism evidence="6 7">
    <name type="scientific">Tetrahymena thermophila (strain SB210)</name>
    <dbReference type="NCBI Taxonomy" id="312017"/>
    <lineage>
        <taxon>Eukaryota</taxon>
        <taxon>Sar</taxon>
        <taxon>Alveolata</taxon>
        <taxon>Ciliophora</taxon>
        <taxon>Intramacronucleata</taxon>
        <taxon>Oligohymenophorea</taxon>
        <taxon>Hymenostomatida</taxon>
        <taxon>Tetrahymenina</taxon>
        <taxon>Tetrahymenidae</taxon>
        <taxon>Tetrahymena</taxon>
    </lineage>
</organism>
<keyword evidence="7" id="KW-1185">Reference proteome</keyword>
<evidence type="ECO:0000313" key="7">
    <source>
        <dbReference type="Proteomes" id="UP000009168"/>
    </source>
</evidence>
<sequence length="265" mass="29532">MSIVSIAKKYIFGSYIPVIVINTGIDAKATQDVRNSIAKIDADRAKAVALLINSPGGSPVQCDIITEMVKGFSKKHHLPLYTFANDIAASGGQFLLSIGDKSFAQETSLVGSVGVVGMWFGLGNLAKEYKLKPEIFSSNQEQELAYMNFFEDLTPEKKEKIIRTLKTHHKIFIEHIEKHSNYKISPEEREKKIYDASIVLGKDAVKYGLVDEIGQYQSVLNRDFPGVQIEIISSESWRQKILGSIFAKMGVSTQESILDRNLLLM</sequence>
<dbReference type="InParanoid" id="I7M791"/>
<dbReference type="InterPro" id="IPR002142">
    <property type="entry name" value="Peptidase_S49"/>
</dbReference>
<dbReference type="RefSeq" id="XP_001011032.1">
    <property type="nucleotide sequence ID" value="XM_001011032.3"/>
</dbReference>
<protein>
    <submittedName>
        <fullName evidence="6">S49 family peptidase</fullName>
    </submittedName>
</protein>
<evidence type="ECO:0000256" key="4">
    <source>
        <dbReference type="ARBA" id="ARBA00022825"/>
    </source>
</evidence>
<dbReference type="STRING" id="312017.I7M791"/>
<dbReference type="KEGG" id="tet:TTHERM_00140950"/>
<dbReference type="CDD" id="cd07023">
    <property type="entry name" value="S49_Sppa_N_C"/>
    <property type="match status" value="1"/>
</dbReference>
<dbReference type="AlphaFoldDB" id="I7M791"/>
<dbReference type="GO" id="GO:0004176">
    <property type="term" value="F:ATP-dependent peptidase activity"/>
    <property type="evidence" value="ECO:0007669"/>
    <property type="project" value="InterPro"/>
</dbReference>
<evidence type="ECO:0000259" key="5">
    <source>
        <dbReference type="Pfam" id="PF01343"/>
    </source>
</evidence>
<dbReference type="Pfam" id="PF01343">
    <property type="entry name" value="Peptidase_S49"/>
    <property type="match status" value="1"/>
</dbReference>
<keyword evidence="3" id="KW-0378">Hydrolase</keyword>
<evidence type="ECO:0000256" key="2">
    <source>
        <dbReference type="ARBA" id="ARBA00022670"/>
    </source>
</evidence>
<evidence type="ECO:0000256" key="1">
    <source>
        <dbReference type="ARBA" id="ARBA00008683"/>
    </source>
</evidence>
<dbReference type="GO" id="GO:0006508">
    <property type="term" value="P:proteolysis"/>
    <property type="evidence" value="ECO:0007669"/>
    <property type="project" value="UniProtKB-KW"/>
</dbReference>
<dbReference type="EMBL" id="GG662793">
    <property type="protein sequence ID" value="EAR90787.1"/>
    <property type="molecule type" value="Genomic_DNA"/>
</dbReference>
<accession>I7M791</accession>
<evidence type="ECO:0000256" key="3">
    <source>
        <dbReference type="ARBA" id="ARBA00022801"/>
    </source>
</evidence>